<gene>
    <name evidence="7" type="ORF">ASPWEDRAFT_39875</name>
</gene>
<proteinExistence type="inferred from homology"/>
<dbReference type="GO" id="GO:0005777">
    <property type="term" value="C:peroxisome"/>
    <property type="evidence" value="ECO:0007669"/>
    <property type="project" value="TreeGrafter"/>
</dbReference>
<dbReference type="GO" id="GO:0006749">
    <property type="term" value="P:glutathione metabolic process"/>
    <property type="evidence" value="ECO:0007669"/>
    <property type="project" value="TreeGrafter"/>
</dbReference>
<dbReference type="Gene3D" id="3.40.30.10">
    <property type="entry name" value="Glutaredoxin"/>
    <property type="match status" value="1"/>
</dbReference>
<dbReference type="InterPro" id="IPR014440">
    <property type="entry name" value="HCCAis_GSTk"/>
</dbReference>
<evidence type="ECO:0000256" key="4">
    <source>
        <dbReference type="PIRNR" id="PIRNR006386"/>
    </source>
</evidence>
<dbReference type="InterPro" id="IPR051924">
    <property type="entry name" value="GST_Kappa/NadH"/>
</dbReference>
<dbReference type="GO" id="GO:0005739">
    <property type="term" value="C:mitochondrion"/>
    <property type="evidence" value="ECO:0007669"/>
    <property type="project" value="TreeGrafter"/>
</dbReference>
<evidence type="ECO:0000256" key="1">
    <source>
        <dbReference type="ARBA" id="ARBA00006494"/>
    </source>
</evidence>
<evidence type="ECO:0000256" key="3">
    <source>
        <dbReference type="ARBA" id="ARBA00047960"/>
    </source>
</evidence>
<dbReference type="PIRSF" id="PIRSF006386">
    <property type="entry name" value="HCCAis_GSTk"/>
    <property type="match status" value="1"/>
</dbReference>
<dbReference type="STRING" id="1073089.A0A1L9RIN0"/>
<evidence type="ECO:0000313" key="7">
    <source>
        <dbReference type="EMBL" id="OJJ34790.1"/>
    </source>
</evidence>
<evidence type="ECO:0000256" key="5">
    <source>
        <dbReference type="PIRSR" id="PIRSR006386-1"/>
    </source>
</evidence>
<name>A0A1L9RIN0_ASPWE</name>
<dbReference type="OrthoDB" id="4664297at2759"/>
<dbReference type="PANTHER" id="PTHR42943:SF13">
    <property type="entry name" value="GLUTATHIONE S-TRANSFERASE KAPPA-RELATED"/>
    <property type="match status" value="1"/>
</dbReference>
<dbReference type="FunFam" id="3.40.30.10:FF:000096">
    <property type="entry name" value="Glutathione S-transferase kappa"/>
    <property type="match status" value="1"/>
</dbReference>
<dbReference type="AlphaFoldDB" id="A0A1L9RIN0"/>
<dbReference type="InterPro" id="IPR036249">
    <property type="entry name" value="Thioredoxin-like_sf"/>
</dbReference>
<dbReference type="VEuPathDB" id="FungiDB:ASPWEDRAFT_39875"/>
<dbReference type="GO" id="GO:0004602">
    <property type="term" value="F:glutathione peroxidase activity"/>
    <property type="evidence" value="ECO:0007669"/>
    <property type="project" value="TreeGrafter"/>
</dbReference>
<dbReference type="Proteomes" id="UP000184383">
    <property type="component" value="Unassembled WGS sequence"/>
</dbReference>
<dbReference type="Pfam" id="PF01323">
    <property type="entry name" value="DSBA"/>
    <property type="match status" value="1"/>
</dbReference>
<sequence length="222" mass="25206">MPKKIECYLDCVSPYSYHAFTYLQKNAASLKALNVEIEYIPVFLGGINVGSGNKPPWTLPAKAEYAKYDGKRAQKYFGRSFEVPSFFPILSLLPQRALTFIKQKYPTETLETAFLNCFETMWLGQLDLSKPENLVLALGKSLEKHQVEEILTAAADPQIKGLLAATTERVIKEQGAFGCPWFWVDNGEGVKEPFFGSDRFHYMWEFLGLPYEDLRLNVKASL</sequence>
<dbReference type="InterPro" id="IPR001853">
    <property type="entry name" value="DSBA-like_thioredoxin_dom"/>
</dbReference>
<feature type="active site" description="Nucleophile" evidence="5">
    <location>
        <position position="13"/>
    </location>
</feature>
<dbReference type="PANTHER" id="PTHR42943">
    <property type="entry name" value="GLUTATHIONE S-TRANSFERASE KAPPA"/>
    <property type="match status" value="1"/>
</dbReference>
<evidence type="ECO:0000256" key="2">
    <source>
        <dbReference type="ARBA" id="ARBA00022679"/>
    </source>
</evidence>
<evidence type="ECO:0000259" key="6">
    <source>
        <dbReference type="Pfam" id="PF01323"/>
    </source>
</evidence>
<dbReference type="SUPFAM" id="SSF52833">
    <property type="entry name" value="Thioredoxin-like"/>
    <property type="match status" value="1"/>
</dbReference>
<accession>A0A1L9RIN0</accession>
<organism evidence="7 8">
    <name type="scientific">Aspergillus wentii DTO 134E9</name>
    <dbReference type="NCBI Taxonomy" id="1073089"/>
    <lineage>
        <taxon>Eukaryota</taxon>
        <taxon>Fungi</taxon>
        <taxon>Dikarya</taxon>
        <taxon>Ascomycota</taxon>
        <taxon>Pezizomycotina</taxon>
        <taxon>Eurotiomycetes</taxon>
        <taxon>Eurotiomycetidae</taxon>
        <taxon>Eurotiales</taxon>
        <taxon>Aspergillaceae</taxon>
        <taxon>Aspergillus</taxon>
        <taxon>Aspergillus subgen. Cremei</taxon>
    </lineage>
</organism>
<protein>
    <recommendedName>
        <fullName evidence="4">Glutathione S-transferase kappa</fullName>
        <ecNumber evidence="4">2.5.1.18</ecNumber>
    </recommendedName>
</protein>
<dbReference type="EMBL" id="KV878212">
    <property type="protein sequence ID" value="OJJ34790.1"/>
    <property type="molecule type" value="Genomic_DNA"/>
</dbReference>
<comment type="similarity">
    <text evidence="1 4">Belongs to the GST superfamily. Kappa family.</text>
</comment>
<feature type="domain" description="DSBA-like thioredoxin" evidence="6">
    <location>
        <begin position="5"/>
        <end position="203"/>
    </location>
</feature>
<dbReference type="RefSeq" id="XP_040688466.1">
    <property type="nucleotide sequence ID" value="XM_040835203.1"/>
</dbReference>
<comment type="catalytic activity">
    <reaction evidence="3 4">
        <text>RX + glutathione = an S-substituted glutathione + a halide anion + H(+)</text>
        <dbReference type="Rhea" id="RHEA:16437"/>
        <dbReference type="ChEBI" id="CHEBI:15378"/>
        <dbReference type="ChEBI" id="CHEBI:16042"/>
        <dbReference type="ChEBI" id="CHEBI:17792"/>
        <dbReference type="ChEBI" id="CHEBI:57925"/>
        <dbReference type="ChEBI" id="CHEBI:90779"/>
        <dbReference type="EC" id="2.5.1.18"/>
    </reaction>
</comment>
<dbReference type="EC" id="2.5.1.18" evidence="4"/>
<reference evidence="8" key="1">
    <citation type="journal article" date="2017" name="Genome Biol.">
        <title>Comparative genomics reveals high biological diversity and specific adaptations in the industrially and medically important fungal genus Aspergillus.</title>
        <authorList>
            <person name="de Vries R.P."/>
            <person name="Riley R."/>
            <person name="Wiebenga A."/>
            <person name="Aguilar-Osorio G."/>
            <person name="Amillis S."/>
            <person name="Uchima C.A."/>
            <person name="Anderluh G."/>
            <person name="Asadollahi M."/>
            <person name="Askin M."/>
            <person name="Barry K."/>
            <person name="Battaglia E."/>
            <person name="Bayram O."/>
            <person name="Benocci T."/>
            <person name="Braus-Stromeyer S.A."/>
            <person name="Caldana C."/>
            <person name="Canovas D."/>
            <person name="Cerqueira G.C."/>
            <person name="Chen F."/>
            <person name="Chen W."/>
            <person name="Choi C."/>
            <person name="Clum A."/>
            <person name="Dos Santos R.A."/>
            <person name="Damasio A.R."/>
            <person name="Diallinas G."/>
            <person name="Emri T."/>
            <person name="Fekete E."/>
            <person name="Flipphi M."/>
            <person name="Freyberg S."/>
            <person name="Gallo A."/>
            <person name="Gournas C."/>
            <person name="Habgood R."/>
            <person name="Hainaut M."/>
            <person name="Harispe M.L."/>
            <person name="Henrissat B."/>
            <person name="Hilden K.S."/>
            <person name="Hope R."/>
            <person name="Hossain A."/>
            <person name="Karabika E."/>
            <person name="Karaffa L."/>
            <person name="Karanyi Z."/>
            <person name="Krasevec N."/>
            <person name="Kuo A."/>
            <person name="Kusch H."/>
            <person name="LaButti K."/>
            <person name="Lagendijk E.L."/>
            <person name="Lapidus A."/>
            <person name="Levasseur A."/>
            <person name="Lindquist E."/>
            <person name="Lipzen A."/>
            <person name="Logrieco A.F."/>
            <person name="MacCabe A."/>
            <person name="Maekelae M.R."/>
            <person name="Malavazi I."/>
            <person name="Melin P."/>
            <person name="Meyer V."/>
            <person name="Mielnichuk N."/>
            <person name="Miskei M."/>
            <person name="Molnar A.P."/>
            <person name="Mule G."/>
            <person name="Ngan C.Y."/>
            <person name="Orejas M."/>
            <person name="Orosz E."/>
            <person name="Ouedraogo J.P."/>
            <person name="Overkamp K.M."/>
            <person name="Park H.-S."/>
            <person name="Perrone G."/>
            <person name="Piumi F."/>
            <person name="Punt P.J."/>
            <person name="Ram A.F."/>
            <person name="Ramon A."/>
            <person name="Rauscher S."/>
            <person name="Record E."/>
            <person name="Riano-Pachon D.M."/>
            <person name="Robert V."/>
            <person name="Roehrig J."/>
            <person name="Ruller R."/>
            <person name="Salamov A."/>
            <person name="Salih N.S."/>
            <person name="Samson R.A."/>
            <person name="Sandor E."/>
            <person name="Sanguinetti M."/>
            <person name="Schuetze T."/>
            <person name="Sepcic K."/>
            <person name="Shelest E."/>
            <person name="Sherlock G."/>
            <person name="Sophianopoulou V."/>
            <person name="Squina F.M."/>
            <person name="Sun H."/>
            <person name="Susca A."/>
            <person name="Todd R.B."/>
            <person name="Tsang A."/>
            <person name="Unkles S.E."/>
            <person name="van de Wiele N."/>
            <person name="van Rossen-Uffink D."/>
            <person name="Oliveira J.V."/>
            <person name="Vesth T.C."/>
            <person name="Visser J."/>
            <person name="Yu J.-H."/>
            <person name="Zhou M."/>
            <person name="Andersen M.R."/>
            <person name="Archer D.B."/>
            <person name="Baker S.E."/>
            <person name="Benoit I."/>
            <person name="Brakhage A.A."/>
            <person name="Braus G.H."/>
            <person name="Fischer R."/>
            <person name="Frisvad J.C."/>
            <person name="Goldman G.H."/>
            <person name="Houbraken J."/>
            <person name="Oakley B."/>
            <person name="Pocsi I."/>
            <person name="Scazzocchio C."/>
            <person name="Seiboth B."/>
            <person name="vanKuyk P.A."/>
            <person name="Wortman J."/>
            <person name="Dyer P.S."/>
            <person name="Grigoriev I.V."/>
        </authorList>
    </citation>
    <scope>NUCLEOTIDE SEQUENCE [LARGE SCALE GENOMIC DNA]</scope>
    <source>
        <strain evidence="8">DTO 134E9</strain>
    </source>
</reference>
<evidence type="ECO:0000313" key="8">
    <source>
        <dbReference type="Proteomes" id="UP000184383"/>
    </source>
</evidence>
<dbReference type="GO" id="GO:0004364">
    <property type="term" value="F:glutathione transferase activity"/>
    <property type="evidence" value="ECO:0007669"/>
    <property type="project" value="UniProtKB-UniRule"/>
</dbReference>
<keyword evidence="2 4" id="KW-0808">Transferase</keyword>
<dbReference type="GeneID" id="63751051"/>
<keyword evidence="8" id="KW-1185">Reference proteome</keyword>